<feature type="binding site" evidence="10">
    <location>
        <begin position="244"/>
        <end position="246"/>
    </location>
    <ligand>
        <name>substrate</name>
    </ligand>
</feature>
<evidence type="ECO:0000256" key="1">
    <source>
        <dbReference type="ARBA" id="ARBA00004418"/>
    </source>
</evidence>
<sequence>MNHDRVSARRLPAMLAVWLWIMWCLTLAGPTWAQAPADGRSLSRTVPLRTATVPPAATAAPSQPFIAVANQAKASVVNISSVRKRERGGERLPAPFFDDPFFRRFFGDEFEHRMPGPRDRREQGLGSGVIVSVDGYIITNHHVVEEADDVTVSLPDKRTFKAKIIGTDPKTDLAVIKIDAANLPVLPWGDAGQLQVGEMVLAVGNPFGLSQTVTMGIISAVGRANMGIVDYEDFIQTDAAINPGNSGGALVNLKGELIGINTAIFTRSGGYMGIGFAIPSNMAKSVMESLIAHGKVVRGWIGVSIQEVTRELAKEFGTAETTGALISDVMDESPATKAKLQRGDIITAYNETTIRDPNHLRSLVAETKPGTTVKLSILRDKQPQEVSLTIGELPKELAKAGGRSSETGKGEHALAGITVENAADGPERFGRSKRRAGVTVVDIEPDSPAERAGVRIGDIIHEINRKPVRNVQDFERLTNQLRPDASVLVLLSRGRATIFLTIHPDR</sequence>
<dbReference type="KEGG" id="nti:DNFV4_01241"/>
<dbReference type="Pfam" id="PF13365">
    <property type="entry name" value="Trypsin_2"/>
    <property type="match status" value="1"/>
</dbReference>
<dbReference type="GO" id="GO:0042597">
    <property type="term" value="C:periplasmic space"/>
    <property type="evidence" value="ECO:0007669"/>
    <property type="project" value="UniProtKB-SubCell"/>
</dbReference>
<evidence type="ECO:0000256" key="6">
    <source>
        <dbReference type="ARBA" id="ARBA00022764"/>
    </source>
</evidence>
<dbReference type="InterPro" id="IPR009003">
    <property type="entry name" value="Peptidase_S1_PA"/>
</dbReference>
<dbReference type="PRINTS" id="PR00834">
    <property type="entry name" value="PROTEASES2C"/>
</dbReference>
<evidence type="ECO:0000256" key="4">
    <source>
        <dbReference type="ARBA" id="ARBA00022729"/>
    </source>
</evidence>
<dbReference type="CDD" id="cd10839">
    <property type="entry name" value="cpPDZ1_DegP-like"/>
    <property type="match status" value="1"/>
</dbReference>
<dbReference type="Gene3D" id="2.40.10.120">
    <property type="match status" value="1"/>
</dbReference>
<evidence type="ECO:0000313" key="12">
    <source>
        <dbReference type="EMBL" id="CAI4030811.1"/>
    </source>
</evidence>
<evidence type="ECO:0000256" key="10">
    <source>
        <dbReference type="PIRSR" id="PIRSR611782-2"/>
    </source>
</evidence>
<evidence type="ECO:0000256" key="3">
    <source>
        <dbReference type="ARBA" id="ARBA00022670"/>
    </source>
</evidence>
<evidence type="ECO:0000256" key="5">
    <source>
        <dbReference type="ARBA" id="ARBA00022737"/>
    </source>
</evidence>
<evidence type="ECO:0000256" key="2">
    <source>
        <dbReference type="ARBA" id="ARBA00010541"/>
    </source>
</evidence>
<protein>
    <submittedName>
        <fullName evidence="12">Periplasmic serine endoprotease DegP-like protein</fullName>
    </submittedName>
</protein>
<dbReference type="SMART" id="SM00228">
    <property type="entry name" value="PDZ"/>
    <property type="match status" value="2"/>
</dbReference>
<evidence type="ECO:0000313" key="13">
    <source>
        <dbReference type="Proteomes" id="UP001179121"/>
    </source>
</evidence>
<dbReference type="PROSITE" id="PS50106">
    <property type="entry name" value="PDZ"/>
    <property type="match status" value="2"/>
</dbReference>
<dbReference type="GO" id="GO:0004252">
    <property type="term" value="F:serine-type endopeptidase activity"/>
    <property type="evidence" value="ECO:0007669"/>
    <property type="project" value="InterPro"/>
</dbReference>
<dbReference type="AlphaFoldDB" id="A0AA86MXL0"/>
<evidence type="ECO:0000259" key="11">
    <source>
        <dbReference type="PROSITE" id="PS50106"/>
    </source>
</evidence>
<dbReference type="PANTHER" id="PTHR22939:SF129">
    <property type="entry name" value="SERINE PROTEASE HTRA2, MITOCHONDRIAL"/>
    <property type="match status" value="1"/>
</dbReference>
<feature type="domain" description="PDZ" evidence="11">
    <location>
        <begin position="290"/>
        <end position="381"/>
    </location>
</feature>
<dbReference type="PANTHER" id="PTHR22939">
    <property type="entry name" value="SERINE PROTEASE FAMILY S1C HTRA-RELATED"/>
    <property type="match status" value="1"/>
</dbReference>
<feature type="active site" description="Charge relay system" evidence="9">
    <location>
        <position position="172"/>
    </location>
</feature>
<proteinExistence type="inferred from homology"/>
<dbReference type="SUPFAM" id="SSF50494">
    <property type="entry name" value="Trypsin-like serine proteases"/>
    <property type="match status" value="1"/>
</dbReference>
<dbReference type="InterPro" id="IPR011782">
    <property type="entry name" value="Pept_S1C_Do"/>
</dbReference>
<feature type="binding site" evidence="10">
    <location>
        <position position="142"/>
    </location>
    <ligand>
        <name>substrate</name>
    </ligand>
</feature>
<accession>A0AA86MXL0</accession>
<keyword evidence="13" id="KW-1185">Reference proteome</keyword>
<keyword evidence="3" id="KW-0645">Protease</keyword>
<dbReference type="SUPFAM" id="SSF50156">
    <property type="entry name" value="PDZ domain-like"/>
    <property type="match status" value="2"/>
</dbReference>
<dbReference type="InterPro" id="IPR036034">
    <property type="entry name" value="PDZ_sf"/>
</dbReference>
<comment type="similarity">
    <text evidence="2">Belongs to the peptidase S1C family.</text>
</comment>
<comment type="subcellular location">
    <subcellularLocation>
        <location evidence="1">Periplasm</location>
    </subcellularLocation>
</comment>
<dbReference type="GO" id="GO:0006508">
    <property type="term" value="P:proteolysis"/>
    <property type="evidence" value="ECO:0007669"/>
    <property type="project" value="UniProtKB-KW"/>
</dbReference>
<dbReference type="InterPro" id="IPR001940">
    <property type="entry name" value="Peptidase_S1C"/>
</dbReference>
<reference evidence="12" key="1">
    <citation type="submission" date="2022-10" db="EMBL/GenBank/DDBJ databases">
        <authorList>
            <person name="Koch H."/>
        </authorList>
    </citation>
    <scope>NUCLEOTIDE SEQUENCE</scope>
    <source>
        <strain evidence="12">DNF</strain>
    </source>
</reference>
<dbReference type="RefSeq" id="WP_289267782.1">
    <property type="nucleotide sequence ID" value="NZ_OX365700.1"/>
</dbReference>
<dbReference type="NCBIfam" id="TIGR02037">
    <property type="entry name" value="degP_htrA_DO"/>
    <property type="match status" value="1"/>
</dbReference>
<gene>
    <name evidence="12" type="ORF">DNFV4_01241</name>
</gene>
<keyword evidence="4" id="KW-0732">Signal</keyword>
<evidence type="ECO:0000256" key="9">
    <source>
        <dbReference type="PIRSR" id="PIRSR611782-1"/>
    </source>
</evidence>
<keyword evidence="5" id="KW-0677">Repeat</keyword>
<evidence type="ECO:0000256" key="8">
    <source>
        <dbReference type="ARBA" id="ARBA00022825"/>
    </source>
</evidence>
<dbReference type="Pfam" id="PF17820">
    <property type="entry name" value="PDZ_6"/>
    <property type="match status" value="1"/>
</dbReference>
<feature type="binding site" evidence="10">
    <location>
        <position position="172"/>
    </location>
    <ligand>
        <name>substrate</name>
    </ligand>
</feature>
<keyword evidence="6" id="KW-0574">Periplasm</keyword>
<dbReference type="EMBL" id="OX365700">
    <property type="protein sequence ID" value="CAI4030811.1"/>
    <property type="molecule type" value="Genomic_DNA"/>
</dbReference>
<dbReference type="Pfam" id="PF13180">
    <property type="entry name" value="PDZ_2"/>
    <property type="match status" value="1"/>
</dbReference>
<dbReference type="InterPro" id="IPR001478">
    <property type="entry name" value="PDZ"/>
</dbReference>
<feature type="active site" description="Charge relay system" evidence="9">
    <location>
        <position position="142"/>
    </location>
</feature>
<dbReference type="InterPro" id="IPR041489">
    <property type="entry name" value="PDZ_6"/>
</dbReference>
<name>A0AA86MXL0_9BACT</name>
<evidence type="ECO:0000256" key="7">
    <source>
        <dbReference type="ARBA" id="ARBA00022801"/>
    </source>
</evidence>
<organism evidence="12 13">
    <name type="scientific">Nitrospira tepida</name>
    <dbReference type="NCBI Taxonomy" id="2973512"/>
    <lineage>
        <taxon>Bacteria</taxon>
        <taxon>Pseudomonadati</taxon>
        <taxon>Nitrospirota</taxon>
        <taxon>Nitrospiria</taxon>
        <taxon>Nitrospirales</taxon>
        <taxon>Nitrospiraceae</taxon>
        <taxon>Nitrospira</taxon>
    </lineage>
</organism>
<feature type="domain" description="PDZ" evidence="11">
    <location>
        <begin position="416"/>
        <end position="471"/>
    </location>
</feature>
<dbReference type="FunFam" id="2.40.10.10:FF:000001">
    <property type="entry name" value="Periplasmic serine protease DegS"/>
    <property type="match status" value="1"/>
</dbReference>
<feature type="active site" description="Charge relay system" evidence="9">
    <location>
        <position position="246"/>
    </location>
</feature>
<keyword evidence="8" id="KW-0720">Serine protease</keyword>
<dbReference type="Proteomes" id="UP001179121">
    <property type="component" value="Chromosome"/>
</dbReference>
<dbReference type="Gene3D" id="2.30.42.10">
    <property type="match status" value="2"/>
</dbReference>
<keyword evidence="7" id="KW-0378">Hydrolase</keyword>